<dbReference type="EMBL" id="CP001706">
    <property type="protein sequence ID" value="ACV09653.1"/>
    <property type="molecule type" value="Genomic_DNA"/>
</dbReference>
<keyword evidence="6 10" id="KW-0812">Transmembrane</keyword>
<dbReference type="Pfam" id="PF03748">
    <property type="entry name" value="FliL"/>
    <property type="match status" value="1"/>
</dbReference>
<comment type="similarity">
    <text evidence="3 10">Belongs to the FliL family.</text>
</comment>
<evidence type="ECO:0000256" key="10">
    <source>
        <dbReference type="RuleBase" id="RU364125"/>
    </source>
</evidence>
<keyword evidence="5 10" id="KW-0145">Chemotaxis</keyword>
<evidence type="ECO:0000313" key="12">
    <source>
        <dbReference type="EMBL" id="ACV09653.1"/>
    </source>
</evidence>
<evidence type="ECO:0000256" key="11">
    <source>
        <dbReference type="SAM" id="MobiDB-lite"/>
    </source>
</evidence>
<dbReference type="OrthoDB" id="3537056at2"/>
<dbReference type="AlphaFoldDB" id="C7R0I9"/>
<evidence type="ECO:0000256" key="4">
    <source>
        <dbReference type="ARBA" id="ARBA00022475"/>
    </source>
</evidence>
<evidence type="ECO:0000256" key="3">
    <source>
        <dbReference type="ARBA" id="ARBA00008281"/>
    </source>
</evidence>
<evidence type="ECO:0000313" key="13">
    <source>
        <dbReference type="Proteomes" id="UP000000628"/>
    </source>
</evidence>
<keyword evidence="13" id="KW-1185">Reference proteome</keyword>
<dbReference type="GO" id="GO:0006935">
    <property type="term" value="P:chemotaxis"/>
    <property type="evidence" value="ECO:0007669"/>
    <property type="project" value="UniProtKB-KW"/>
</dbReference>
<evidence type="ECO:0000256" key="6">
    <source>
        <dbReference type="ARBA" id="ARBA00022692"/>
    </source>
</evidence>
<keyword evidence="12" id="KW-0966">Cell projection</keyword>
<evidence type="ECO:0000256" key="1">
    <source>
        <dbReference type="ARBA" id="ARBA00002254"/>
    </source>
</evidence>
<organism evidence="12 13">
    <name type="scientific">Jonesia denitrificans (strain ATCC 14870 / DSM 20603 / BCRC 15368 / CIP 55.134 / JCM 11481 / NBRC 15587 / NCTC 10816 / Prevot 55134)</name>
    <name type="common">Listeria denitrificans</name>
    <dbReference type="NCBI Taxonomy" id="471856"/>
    <lineage>
        <taxon>Bacteria</taxon>
        <taxon>Bacillati</taxon>
        <taxon>Actinomycetota</taxon>
        <taxon>Actinomycetes</taxon>
        <taxon>Micrococcales</taxon>
        <taxon>Jonesiaceae</taxon>
        <taxon>Jonesia</taxon>
    </lineage>
</organism>
<dbReference type="eggNOG" id="COG1580">
    <property type="taxonomic scope" value="Bacteria"/>
</dbReference>
<dbReference type="KEGG" id="jde:Jden_2015"/>
<keyword evidence="4 10" id="KW-1003">Cell membrane</keyword>
<evidence type="ECO:0000256" key="2">
    <source>
        <dbReference type="ARBA" id="ARBA00004162"/>
    </source>
</evidence>
<keyword evidence="8 10" id="KW-1133">Transmembrane helix</keyword>
<keyword evidence="9 10" id="KW-0472">Membrane</keyword>
<feature type="region of interest" description="Disordered" evidence="11">
    <location>
        <begin position="1"/>
        <end position="36"/>
    </location>
</feature>
<dbReference type="RefSeq" id="WP_015772281.1">
    <property type="nucleotide sequence ID" value="NC_013174.1"/>
</dbReference>
<dbReference type="InterPro" id="IPR005503">
    <property type="entry name" value="FliL"/>
</dbReference>
<dbReference type="GO" id="GO:0071973">
    <property type="term" value="P:bacterial-type flagellum-dependent cell motility"/>
    <property type="evidence" value="ECO:0007669"/>
    <property type="project" value="InterPro"/>
</dbReference>
<accession>C7R0I9</accession>
<sequence>MPIEQRVVAGGRPQVSAPRPTAAAKKTEAAPADSPSPKKGLMITLIALVVAGAVGAAAWFFVLAPSGEDDAEPEGPIAGEVYTIESMNINLAEGRYLRVGFGLQFIEGADVDHFDPAKARNAAIEVYSGQSFSDIMDPVTREALRVQYAGHLDELYEGEVMDVYLTDYVAQ</sequence>
<gene>
    <name evidence="12" type="ordered locus">Jden_2015</name>
</gene>
<name>C7R0I9_JONDD</name>
<comment type="function">
    <text evidence="1 10">Controls the rotational direction of flagella during chemotaxis.</text>
</comment>
<evidence type="ECO:0000256" key="7">
    <source>
        <dbReference type="ARBA" id="ARBA00022779"/>
    </source>
</evidence>
<comment type="subcellular location">
    <subcellularLocation>
        <location evidence="2">Cell membrane</location>
        <topology evidence="2">Single-pass membrane protein</topology>
    </subcellularLocation>
</comment>
<dbReference type="GO" id="GO:0005886">
    <property type="term" value="C:plasma membrane"/>
    <property type="evidence" value="ECO:0007669"/>
    <property type="project" value="UniProtKB-SubCell"/>
</dbReference>
<reference evidence="12 13" key="1">
    <citation type="journal article" date="2009" name="Stand. Genomic Sci.">
        <title>Complete genome sequence of Jonesia denitrificans type strain (Prevot 55134).</title>
        <authorList>
            <person name="Pukall R."/>
            <person name="Gehrich-Schroter G."/>
            <person name="Lapidus A."/>
            <person name="Nolan M."/>
            <person name="Glavina Del Rio T."/>
            <person name="Lucas S."/>
            <person name="Chen F."/>
            <person name="Tice H."/>
            <person name="Pitluck S."/>
            <person name="Cheng J.F."/>
            <person name="Copeland A."/>
            <person name="Saunders E."/>
            <person name="Brettin T."/>
            <person name="Detter J.C."/>
            <person name="Bruce D."/>
            <person name="Goodwin L."/>
            <person name="Pati A."/>
            <person name="Ivanova N."/>
            <person name="Mavromatis K."/>
            <person name="Ovchinnikova G."/>
            <person name="Chen A."/>
            <person name="Palaniappan K."/>
            <person name="Land M."/>
            <person name="Hauser L."/>
            <person name="Chang Y.J."/>
            <person name="Jeffries C.D."/>
            <person name="Chain P."/>
            <person name="Goker M."/>
            <person name="Bristow J."/>
            <person name="Eisen J.A."/>
            <person name="Markowitz V."/>
            <person name="Hugenholtz P."/>
            <person name="Kyrpides N.C."/>
            <person name="Klenk H.P."/>
            <person name="Han C."/>
        </authorList>
    </citation>
    <scope>NUCLEOTIDE SEQUENCE [LARGE SCALE GENOMIC DNA]</scope>
    <source>
        <strain evidence="13">ATCC 14870 / DSM 20603 / BCRC 15368 / CIP 55.134 / JCM 11481 / NBRC 15587 / NCTC 10816 / Prevot 55134</strain>
    </source>
</reference>
<evidence type="ECO:0000256" key="8">
    <source>
        <dbReference type="ARBA" id="ARBA00022989"/>
    </source>
</evidence>
<evidence type="ECO:0000256" key="9">
    <source>
        <dbReference type="ARBA" id="ARBA00023136"/>
    </source>
</evidence>
<dbReference type="STRING" id="471856.Jden_2015"/>
<dbReference type="Proteomes" id="UP000000628">
    <property type="component" value="Chromosome"/>
</dbReference>
<protein>
    <recommendedName>
        <fullName evidence="10">Flagellar protein FliL</fullName>
    </recommendedName>
</protein>
<feature type="transmembrane region" description="Helical" evidence="10">
    <location>
        <begin position="41"/>
        <end position="63"/>
    </location>
</feature>
<keyword evidence="7 10" id="KW-0283">Flagellar rotation</keyword>
<dbReference type="GO" id="GO:0009425">
    <property type="term" value="C:bacterial-type flagellum basal body"/>
    <property type="evidence" value="ECO:0007669"/>
    <property type="project" value="InterPro"/>
</dbReference>
<feature type="compositionally biased region" description="Low complexity" evidence="11">
    <location>
        <begin position="17"/>
        <end position="32"/>
    </location>
</feature>
<keyword evidence="12" id="KW-0282">Flagellum</keyword>
<dbReference type="HOGENOM" id="CLU_099018_5_0_11"/>
<evidence type="ECO:0000256" key="5">
    <source>
        <dbReference type="ARBA" id="ARBA00022500"/>
    </source>
</evidence>
<keyword evidence="12" id="KW-0969">Cilium</keyword>
<proteinExistence type="inferred from homology"/>